<dbReference type="Gene3D" id="2.120.10.10">
    <property type="match status" value="1"/>
</dbReference>
<dbReference type="Pfam" id="PF13088">
    <property type="entry name" value="BNR_2"/>
    <property type="match status" value="1"/>
</dbReference>
<dbReference type="RefSeq" id="XP_007511284.1">
    <property type="nucleotide sequence ID" value="XM_007511222.1"/>
</dbReference>
<gene>
    <name evidence="4" type="ORF">Bathy09g00330</name>
</gene>
<keyword evidence="2" id="KW-0472">Membrane</keyword>
<dbReference type="KEGG" id="bpg:Bathy09g00330"/>
<accession>K8FIH2</accession>
<dbReference type="PANTHER" id="PTHR43752:SF2">
    <property type="entry name" value="BNR_ASP-BOX REPEAT FAMILY PROTEIN"/>
    <property type="match status" value="1"/>
</dbReference>
<evidence type="ECO:0000256" key="2">
    <source>
        <dbReference type="SAM" id="Phobius"/>
    </source>
</evidence>
<keyword evidence="2" id="KW-0812">Transmembrane</keyword>
<feature type="domain" description="Sialidase" evidence="3">
    <location>
        <begin position="302"/>
        <end position="643"/>
    </location>
</feature>
<feature type="transmembrane region" description="Helical" evidence="2">
    <location>
        <begin position="69"/>
        <end position="86"/>
    </location>
</feature>
<keyword evidence="5" id="KW-1185">Reference proteome</keyword>
<dbReference type="PANTHER" id="PTHR43752">
    <property type="entry name" value="BNR/ASP-BOX REPEAT FAMILY PROTEIN"/>
    <property type="match status" value="1"/>
</dbReference>
<dbReference type="EMBL" id="FO082270">
    <property type="protein sequence ID" value="CCO66844.1"/>
    <property type="molecule type" value="Genomic_DNA"/>
</dbReference>
<dbReference type="AlphaFoldDB" id="K8FIH2"/>
<dbReference type="InterPro" id="IPR036278">
    <property type="entry name" value="Sialidase_sf"/>
</dbReference>
<protein>
    <recommendedName>
        <fullName evidence="3">Sialidase domain-containing protein</fullName>
    </recommendedName>
</protein>
<organism evidence="4 5">
    <name type="scientific">Bathycoccus prasinos</name>
    <dbReference type="NCBI Taxonomy" id="41875"/>
    <lineage>
        <taxon>Eukaryota</taxon>
        <taxon>Viridiplantae</taxon>
        <taxon>Chlorophyta</taxon>
        <taxon>Mamiellophyceae</taxon>
        <taxon>Mamiellales</taxon>
        <taxon>Bathycoccaceae</taxon>
        <taxon>Bathycoccus</taxon>
    </lineage>
</organism>
<dbReference type="GeneID" id="19013540"/>
<sequence length="847" mass="93067">MAWGNARSRTNASSSSSSSQFRGRNWAAATNKHDDDGGGGSQSKLKGLKSSSSRGGDSIVQFLLRSKSLPLWFAIVCCVGLVLYVRPQISPLHHHSSHLHHRENTEYNYHSEKEHEVDLRRAVTKNNNNNNKEEDDDDGEEDLGESSKKHASTAKAAAAKAQKIVRERSSAGGNSGGDEETTKKKIAAAGGTITASTAGANKKSAKCQAQLDGARTFYSGVSNVLPVCNSLRQKPVFDFDGELNDAPTVKFGKAVKVFSFNETYRYAHMVTAAALPNDVIVAAFQAAPSLQMENGQTKFAVEGLPDQIILYSVSKDGGKSWSGSKRAPVGNEGRAVWAPVLHYDEKAKKLMLFYAASELCVKHYAKPVPRSDPGGHIKMIEIDNFGEDGKVVDEGAWSAPKMVYEQKRGEMPYLIANKPIKASNGDLILPFWQEYNFKYESSDSANPNDDEDDSNSDNSNNAGACVTRSYAEGECPPDRETISGVLISSDNGKTWTKKGDIRHPKTSLLEGAIAEISALPQGSDEPQPALTMLFRTDCGCVFRSMSFDFGATWSDPHPSPGNLPNVNTKLDMTSLYPTGHLAMAFNNHRRWEHIGSKEHPCKLCRTHLHFALSSNGGEDWTTVAAFDDLVQPDVRIHYPSILPLGRGDNVRDDRVLVLYSKFFLGKCKESEKGQSPLICPGFNDPTQGILARRVDTHLLFLGNLSPLTAKTTVKGTPEDPHSRPDPSDTVALTVLRQFLTWWKEKNVPVDYPATKMKPDALQEGRGFVRIKTMRRKNIASRFWDKVVDSLHDRFDLRRVGGSAFYRRHKRLMNEFSSMADDVLAVLGVDKKPGADGADGGEESEEGK</sequence>
<reference evidence="4 5" key="1">
    <citation type="submission" date="2011-10" db="EMBL/GenBank/DDBJ databases">
        <authorList>
            <person name="Genoscope - CEA"/>
        </authorList>
    </citation>
    <scope>NUCLEOTIDE SEQUENCE [LARGE SCALE GENOMIC DNA]</scope>
    <source>
        <strain evidence="4 5">RCC 1105</strain>
    </source>
</reference>
<feature type="compositionally biased region" description="Basic and acidic residues" evidence="1">
    <location>
        <begin position="109"/>
        <end position="121"/>
    </location>
</feature>
<dbReference type="CDD" id="cd15482">
    <property type="entry name" value="Sialidase_non-viral"/>
    <property type="match status" value="1"/>
</dbReference>
<evidence type="ECO:0000256" key="1">
    <source>
        <dbReference type="SAM" id="MobiDB-lite"/>
    </source>
</evidence>
<proteinExistence type="predicted"/>
<feature type="compositionally biased region" description="Acidic residues" evidence="1">
    <location>
        <begin position="133"/>
        <end position="144"/>
    </location>
</feature>
<evidence type="ECO:0000313" key="5">
    <source>
        <dbReference type="Proteomes" id="UP000198341"/>
    </source>
</evidence>
<feature type="region of interest" description="Disordered" evidence="1">
    <location>
        <begin position="442"/>
        <end position="464"/>
    </location>
</feature>
<dbReference type="InterPro" id="IPR011040">
    <property type="entry name" value="Sialidase"/>
</dbReference>
<evidence type="ECO:0000313" key="4">
    <source>
        <dbReference type="EMBL" id="CCO66844.1"/>
    </source>
</evidence>
<feature type="region of interest" description="Disordered" evidence="1">
    <location>
        <begin position="109"/>
        <end position="182"/>
    </location>
</feature>
<feature type="region of interest" description="Disordered" evidence="1">
    <location>
        <begin position="1"/>
        <end position="55"/>
    </location>
</feature>
<dbReference type="Proteomes" id="UP000198341">
    <property type="component" value="Chromosome 9"/>
</dbReference>
<feature type="compositionally biased region" description="Low complexity" evidence="1">
    <location>
        <begin position="153"/>
        <end position="162"/>
    </location>
</feature>
<keyword evidence="2" id="KW-1133">Transmembrane helix</keyword>
<evidence type="ECO:0000259" key="3">
    <source>
        <dbReference type="Pfam" id="PF13088"/>
    </source>
</evidence>
<feature type="compositionally biased region" description="Low complexity" evidence="1">
    <location>
        <begin position="42"/>
        <end position="55"/>
    </location>
</feature>
<dbReference type="SUPFAM" id="SSF50939">
    <property type="entry name" value="Sialidases"/>
    <property type="match status" value="1"/>
</dbReference>
<name>K8FIH2_9CHLO</name>